<sequence>MPTTKATAPRDIIVIGASAGGLTALFDIVRGLPADFPAAVFVVMHMAADNPGVLSELLRRVTALPTALAEDRQAIERGRIYVARPDHHLLLKRSYVRVPRGPKENGFRPAVDPLFRSAAAAYGARVIGVVLSGGLNDGTEGLLRITEAGGLAIAQDPAEATIPSMPLSAIQNVEVHSVLRAAEMPEVLSQLVRQSVVDTFAPGDPQVEDTAEHGQILQQSEPPGKRSPYTCPECGGALWELSEAGKLLLFRCHVGHSFTAEALLAEQGSKLEGALWGALRALEENAALYRQQAERTGSAGYLALSRQYDKSAAEIEDYATTLRPLLHRTSVQFTPPSPPAPAPAELPEESED</sequence>
<evidence type="ECO:0000313" key="7">
    <source>
        <dbReference type="EMBL" id="WAS89793.1"/>
    </source>
</evidence>
<evidence type="ECO:0000256" key="3">
    <source>
        <dbReference type="ARBA" id="ARBA00048267"/>
    </source>
</evidence>
<dbReference type="RefSeq" id="WP_269032103.1">
    <property type="nucleotide sequence ID" value="NZ_CP114040.1"/>
</dbReference>
<evidence type="ECO:0000313" key="8">
    <source>
        <dbReference type="Proteomes" id="UP001164459"/>
    </source>
</evidence>
<dbReference type="EMBL" id="CP114040">
    <property type="protein sequence ID" value="WAS89793.1"/>
    <property type="molecule type" value="Genomic_DNA"/>
</dbReference>
<keyword evidence="1 4" id="KW-0378">Hydrolase</keyword>
<dbReference type="InterPro" id="IPR035909">
    <property type="entry name" value="CheB_C"/>
</dbReference>
<organism evidence="7 8">
    <name type="scientific">Nannocystis punicea</name>
    <dbReference type="NCBI Taxonomy" id="2995304"/>
    <lineage>
        <taxon>Bacteria</taxon>
        <taxon>Pseudomonadati</taxon>
        <taxon>Myxococcota</taxon>
        <taxon>Polyangia</taxon>
        <taxon>Nannocystales</taxon>
        <taxon>Nannocystaceae</taxon>
        <taxon>Nannocystis</taxon>
    </lineage>
</organism>
<reference evidence="7" key="1">
    <citation type="submission" date="2022-11" db="EMBL/GenBank/DDBJ databases">
        <title>Minimal conservation of predation-associated metabolite biosynthetic gene clusters underscores biosynthetic potential of Myxococcota including descriptions for ten novel species: Archangium lansinium sp. nov., Myxococcus landrumus sp. nov., Nannocystis bai.</title>
        <authorList>
            <person name="Ahearne A."/>
            <person name="Stevens C."/>
            <person name="Dowd S."/>
        </authorList>
    </citation>
    <scope>NUCLEOTIDE SEQUENCE</scope>
    <source>
        <strain evidence="7">Fl3</strain>
    </source>
</reference>
<feature type="active site" evidence="4">
    <location>
        <position position="18"/>
    </location>
</feature>
<feature type="active site" evidence="4">
    <location>
        <position position="137"/>
    </location>
</feature>
<dbReference type="PROSITE" id="PS50122">
    <property type="entry name" value="CHEB"/>
    <property type="match status" value="1"/>
</dbReference>
<gene>
    <name evidence="7" type="ORF">O0S08_26680</name>
</gene>
<dbReference type="PANTHER" id="PTHR42872">
    <property type="entry name" value="PROTEIN-GLUTAMATE METHYLESTERASE/PROTEIN-GLUTAMINE GLUTAMINASE"/>
    <property type="match status" value="1"/>
</dbReference>
<dbReference type="Gene3D" id="3.40.50.180">
    <property type="entry name" value="Methylesterase CheB, C-terminal domain"/>
    <property type="match status" value="1"/>
</dbReference>
<dbReference type="InterPro" id="IPR011247">
    <property type="entry name" value="Chemotax_prot-Glu_Me-esterase"/>
</dbReference>
<feature type="active site" evidence="4">
    <location>
        <position position="45"/>
    </location>
</feature>
<dbReference type="PANTHER" id="PTHR42872:SF6">
    <property type="entry name" value="PROTEIN-GLUTAMATE METHYLESTERASE_PROTEIN-GLUTAMINE GLUTAMINASE"/>
    <property type="match status" value="1"/>
</dbReference>
<name>A0ABY7GS80_9BACT</name>
<feature type="region of interest" description="Disordered" evidence="5">
    <location>
        <begin position="329"/>
        <end position="352"/>
    </location>
</feature>
<evidence type="ECO:0000259" key="6">
    <source>
        <dbReference type="PROSITE" id="PS50122"/>
    </source>
</evidence>
<accession>A0ABY7GS80</accession>
<evidence type="ECO:0000256" key="4">
    <source>
        <dbReference type="PROSITE-ProRule" id="PRU00050"/>
    </source>
</evidence>
<protein>
    <recommendedName>
        <fullName evidence="2">protein-glutamate methylesterase</fullName>
        <ecNumber evidence="2">3.1.1.61</ecNumber>
    </recommendedName>
</protein>
<keyword evidence="4" id="KW-0145">Chemotaxis</keyword>
<evidence type="ECO:0000256" key="2">
    <source>
        <dbReference type="ARBA" id="ARBA00039140"/>
    </source>
</evidence>
<dbReference type="EC" id="3.1.1.61" evidence="2"/>
<dbReference type="CDD" id="cd16433">
    <property type="entry name" value="CheB"/>
    <property type="match status" value="1"/>
</dbReference>
<feature type="domain" description="CheB-type methylesterase" evidence="6">
    <location>
        <begin position="2"/>
        <end position="195"/>
    </location>
</feature>
<feature type="region of interest" description="Disordered" evidence="5">
    <location>
        <begin position="204"/>
        <end position="228"/>
    </location>
</feature>
<evidence type="ECO:0000256" key="5">
    <source>
        <dbReference type="SAM" id="MobiDB-lite"/>
    </source>
</evidence>
<proteinExistence type="predicted"/>
<dbReference type="SUPFAM" id="SSF52738">
    <property type="entry name" value="Methylesterase CheB, C-terminal domain"/>
    <property type="match status" value="1"/>
</dbReference>
<dbReference type="InterPro" id="IPR000673">
    <property type="entry name" value="Sig_transdc_resp-reg_Me-estase"/>
</dbReference>
<dbReference type="Pfam" id="PF01339">
    <property type="entry name" value="CheB_methylest"/>
    <property type="match status" value="1"/>
</dbReference>
<evidence type="ECO:0000256" key="1">
    <source>
        <dbReference type="ARBA" id="ARBA00022801"/>
    </source>
</evidence>
<feature type="compositionally biased region" description="Pro residues" evidence="5">
    <location>
        <begin position="335"/>
        <end position="344"/>
    </location>
</feature>
<comment type="catalytic activity">
    <reaction evidence="3">
        <text>[protein]-L-glutamate 5-O-methyl ester + H2O = L-glutamyl-[protein] + methanol + H(+)</text>
        <dbReference type="Rhea" id="RHEA:23236"/>
        <dbReference type="Rhea" id="RHEA-COMP:10208"/>
        <dbReference type="Rhea" id="RHEA-COMP:10311"/>
        <dbReference type="ChEBI" id="CHEBI:15377"/>
        <dbReference type="ChEBI" id="CHEBI:15378"/>
        <dbReference type="ChEBI" id="CHEBI:17790"/>
        <dbReference type="ChEBI" id="CHEBI:29973"/>
        <dbReference type="ChEBI" id="CHEBI:82795"/>
        <dbReference type="EC" id="3.1.1.61"/>
    </reaction>
</comment>
<dbReference type="PIRSF" id="PIRSF036461">
    <property type="entry name" value="Chmtx_methlestr"/>
    <property type="match status" value="1"/>
</dbReference>
<keyword evidence="8" id="KW-1185">Reference proteome</keyword>
<dbReference type="Proteomes" id="UP001164459">
    <property type="component" value="Chromosome"/>
</dbReference>